<gene>
    <name evidence="1" type="ORF">RRG08_004980</name>
</gene>
<dbReference type="AlphaFoldDB" id="A0AAE0XUX3"/>
<comment type="caution">
    <text evidence="1">The sequence shown here is derived from an EMBL/GenBank/DDBJ whole genome shotgun (WGS) entry which is preliminary data.</text>
</comment>
<accession>A0AAE0XUX3</accession>
<dbReference type="EMBL" id="JAWDGP010007531">
    <property type="protein sequence ID" value="KAK3714761.1"/>
    <property type="molecule type" value="Genomic_DNA"/>
</dbReference>
<organism evidence="1 2">
    <name type="scientific">Elysia crispata</name>
    <name type="common">lettuce slug</name>
    <dbReference type="NCBI Taxonomy" id="231223"/>
    <lineage>
        <taxon>Eukaryota</taxon>
        <taxon>Metazoa</taxon>
        <taxon>Spiralia</taxon>
        <taxon>Lophotrochozoa</taxon>
        <taxon>Mollusca</taxon>
        <taxon>Gastropoda</taxon>
        <taxon>Heterobranchia</taxon>
        <taxon>Euthyneura</taxon>
        <taxon>Panpulmonata</taxon>
        <taxon>Sacoglossa</taxon>
        <taxon>Placobranchoidea</taxon>
        <taxon>Plakobranchidae</taxon>
        <taxon>Elysia</taxon>
    </lineage>
</organism>
<keyword evidence="2" id="KW-1185">Reference proteome</keyword>
<proteinExistence type="predicted"/>
<evidence type="ECO:0000313" key="1">
    <source>
        <dbReference type="EMBL" id="KAK3714761.1"/>
    </source>
</evidence>
<protein>
    <submittedName>
        <fullName evidence="1">Uncharacterized protein</fullName>
    </submittedName>
</protein>
<evidence type="ECO:0000313" key="2">
    <source>
        <dbReference type="Proteomes" id="UP001283361"/>
    </source>
</evidence>
<sequence>MLLSTPGRYHTLQQLKVICLRQRLVETILWKSFRVNVFLNASGRHHTMERLKPMCSSTPGETIYMETNLSNVSLSTPGG</sequence>
<dbReference type="Proteomes" id="UP001283361">
    <property type="component" value="Unassembled WGS sequence"/>
</dbReference>
<reference evidence="1" key="1">
    <citation type="journal article" date="2023" name="G3 (Bethesda)">
        <title>A reference genome for the long-term kleptoplast-retaining sea slug Elysia crispata morphotype clarki.</title>
        <authorList>
            <person name="Eastman K.E."/>
            <person name="Pendleton A.L."/>
            <person name="Shaikh M.A."/>
            <person name="Suttiyut T."/>
            <person name="Ogas R."/>
            <person name="Tomko P."/>
            <person name="Gavelis G."/>
            <person name="Widhalm J.R."/>
            <person name="Wisecaver J.H."/>
        </authorList>
    </citation>
    <scope>NUCLEOTIDE SEQUENCE</scope>
    <source>
        <strain evidence="1">ECLA1</strain>
    </source>
</reference>
<name>A0AAE0XUX3_9GAST</name>